<feature type="transmembrane region" description="Helical" evidence="6">
    <location>
        <begin position="303"/>
        <end position="325"/>
    </location>
</feature>
<sequence>MKRMARLMLHCSEQMEKENLIWNTVGSFLYALANMVLAFLVIRLAGEDAGGVFAIGFSTFGQQMFTVSYYGLRPFHITDSGADKGGHSFGEYYRHRQITAAAAVILAALYAFWRVGGGLYEPEKAAAVFMLAGYKIIDGLADVYESEFQRQGCLYLTGKSMAFRTVLSAGTFLLVLALTRSLLAACPAALLAQIAGVILFDCSIIHRLGRVDFSRRRGSVTRIFSQGGLLFLSVFLDFYIFSAARYAIDLRMNDAASGYFNLIFMPTSVIYLVANFVIRPVLTRMTVCWNNSDCSGFLAILKRISVLIGGLTVLAVGGTLILGRFVLMIMEMVLGSSHTGALTDYVPAFAVIVLGGGIYAFGNLLYYSLVIMRLQKNIFCVYVVVAAAAAVISPALVERMGINGGAMAYCLFMLMQTAGFGICVFREFVRKKKG</sequence>
<dbReference type="InterPro" id="IPR050833">
    <property type="entry name" value="Poly_Biosynth_Transport"/>
</dbReference>
<gene>
    <name evidence="7" type="ORF">IAB60_01770</name>
</gene>
<dbReference type="AlphaFoldDB" id="A0A9D1GGV9"/>
<keyword evidence="2" id="KW-1003">Cell membrane</keyword>
<feature type="transmembrane region" description="Helical" evidence="6">
    <location>
        <begin position="229"/>
        <end position="248"/>
    </location>
</feature>
<proteinExistence type="predicted"/>
<evidence type="ECO:0000256" key="5">
    <source>
        <dbReference type="ARBA" id="ARBA00023136"/>
    </source>
</evidence>
<reference evidence="7" key="2">
    <citation type="journal article" date="2021" name="PeerJ">
        <title>Extensive microbial diversity within the chicken gut microbiome revealed by metagenomics and culture.</title>
        <authorList>
            <person name="Gilroy R."/>
            <person name="Ravi A."/>
            <person name="Getino M."/>
            <person name="Pursley I."/>
            <person name="Horton D.L."/>
            <person name="Alikhan N.F."/>
            <person name="Baker D."/>
            <person name="Gharbi K."/>
            <person name="Hall N."/>
            <person name="Watson M."/>
            <person name="Adriaenssens E.M."/>
            <person name="Foster-Nyarko E."/>
            <person name="Jarju S."/>
            <person name="Secka A."/>
            <person name="Antonio M."/>
            <person name="Oren A."/>
            <person name="Chaudhuri R.R."/>
            <person name="La Ragione R."/>
            <person name="Hildebrand F."/>
            <person name="Pallen M.J."/>
        </authorList>
    </citation>
    <scope>NUCLEOTIDE SEQUENCE</scope>
    <source>
        <strain evidence="7">CHK123-3438</strain>
    </source>
</reference>
<name>A0A9D1GGV9_9FIRM</name>
<feature type="transmembrane region" description="Helical" evidence="6">
    <location>
        <begin position="260"/>
        <end position="282"/>
    </location>
</feature>
<protein>
    <submittedName>
        <fullName evidence="7">Lipopolysaccharide biosynthesis protein</fullName>
    </submittedName>
</protein>
<dbReference type="PANTHER" id="PTHR30250">
    <property type="entry name" value="PST FAMILY PREDICTED COLANIC ACID TRANSPORTER"/>
    <property type="match status" value="1"/>
</dbReference>
<organism evidence="7 8">
    <name type="scientific">Candidatus Caccovicinus merdipullorum</name>
    <dbReference type="NCBI Taxonomy" id="2840724"/>
    <lineage>
        <taxon>Bacteria</taxon>
        <taxon>Bacillati</taxon>
        <taxon>Bacillota</taxon>
        <taxon>Clostridia</taxon>
        <taxon>Eubacteriales</taxon>
        <taxon>Candidatus Caccovicinus</taxon>
    </lineage>
</organism>
<evidence type="ECO:0000256" key="2">
    <source>
        <dbReference type="ARBA" id="ARBA00022475"/>
    </source>
</evidence>
<feature type="transmembrane region" description="Helical" evidence="6">
    <location>
        <begin position="345"/>
        <end position="366"/>
    </location>
</feature>
<keyword evidence="5 6" id="KW-0472">Membrane</keyword>
<reference evidence="7" key="1">
    <citation type="submission" date="2020-10" db="EMBL/GenBank/DDBJ databases">
        <authorList>
            <person name="Gilroy R."/>
        </authorList>
    </citation>
    <scope>NUCLEOTIDE SEQUENCE</scope>
    <source>
        <strain evidence="7">CHK123-3438</strain>
    </source>
</reference>
<feature type="transmembrane region" description="Helical" evidence="6">
    <location>
        <begin position="165"/>
        <end position="183"/>
    </location>
</feature>
<accession>A0A9D1GGV9</accession>
<comment type="caution">
    <text evidence="7">The sequence shown here is derived from an EMBL/GenBank/DDBJ whole genome shotgun (WGS) entry which is preliminary data.</text>
</comment>
<evidence type="ECO:0000256" key="4">
    <source>
        <dbReference type="ARBA" id="ARBA00022989"/>
    </source>
</evidence>
<evidence type="ECO:0000256" key="1">
    <source>
        <dbReference type="ARBA" id="ARBA00004651"/>
    </source>
</evidence>
<evidence type="ECO:0000313" key="7">
    <source>
        <dbReference type="EMBL" id="HIT40818.1"/>
    </source>
</evidence>
<evidence type="ECO:0000256" key="6">
    <source>
        <dbReference type="SAM" id="Phobius"/>
    </source>
</evidence>
<comment type="subcellular location">
    <subcellularLocation>
        <location evidence="1">Cell membrane</location>
        <topology evidence="1">Multi-pass membrane protein</topology>
    </subcellularLocation>
</comment>
<dbReference type="GO" id="GO:0005886">
    <property type="term" value="C:plasma membrane"/>
    <property type="evidence" value="ECO:0007669"/>
    <property type="project" value="UniProtKB-SubCell"/>
</dbReference>
<evidence type="ECO:0000256" key="3">
    <source>
        <dbReference type="ARBA" id="ARBA00022692"/>
    </source>
</evidence>
<feature type="transmembrane region" description="Helical" evidence="6">
    <location>
        <begin position="402"/>
        <end position="425"/>
    </location>
</feature>
<feature type="transmembrane region" description="Helical" evidence="6">
    <location>
        <begin position="189"/>
        <end position="208"/>
    </location>
</feature>
<dbReference type="EMBL" id="DVKS01000033">
    <property type="protein sequence ID" value="HIT40818.1"/>
    <property type="molecule type" value="Genomic_DNA"/>
</dbReference>
<keyword evidence="4 6" id="KW-1133">Transmembrane helix</keyword>
<keyword evidence="3 6" id="KW-0812">Transmembrane</keyword>
<evidence type="ECO:0000313" key="8">
    <source>
        <dbReference type="Proteomes" id="UP000886860"/>
    </source>
</evidence>
<feature type="transmembrane region" description="Helical" evidence="6">
    <location>
        <begin position="378"/>
        <end position="396"/>
    </location>
</feature>
<dbReference type="Proteomes" id="UP000886860">
    <property type="component" value="Unassembled WGS sequence"/>
</dbReference>
<feature type="transmembrane region" description="Helical" evidence="6">
    <location>
        <begin position="20"/>
        <end position="45"/>
    </location>
</feature>
<feature type="transmembrane region" description="Helical" evidence="6">
    <location>
        <begin position="93"/>
        <end position="113"/>
    </location>
</feature>
<dbReference type="PANTHER" id="PTHR30250:SF11">
    <property type="entry name" value="O-ANTIGEN TRANSPORTER-RELATED"/>
    <property type="match status" value="1"/>
</dbReference>